<comment type="cofactor">
    <cofactor evidence="1">
        <name>FAD</name>
        <dbReference type="ChEBI" id="CHEBI:57692"/>
    </cofactor>
</comment>
<dbReference type="InterPro" id="IPR004113">
    <property type="entry name" value="FAD-bd_oxidored_4_C"/>
</dbReference>
<accession>A0A4Y8UK95</accession>
<proteinExistence type="inferred from homology"/>
<dbReference type="OrthoDB" id="9811557at2"/>
<evidence type="ECO:0000256" key="4">
    <source>
        <dbReference type="ARBA" id="ARBA00022827"/>
    </source>
</evidence>
<dbReference type="Pfam" id="PF01565">
    <property type="entry name" value="FAD_binding_4"/>
    <property type="match status" value="1"/>
</dbReference>
<dbReference type="Gene3D" id="3.30.465.10">
    <property type="match status" value="1"/>
</dbReference>
<dbReference type="Gene3D" id="1.10.45.10">
    <property type="entry name" value="Vanillyl-alcohol Oxidase, Chain A, domain 4"/>
    <property type="match status" value="1"/>
</dbReference>
<evidence type="ECO:0000313" key="8">
    <source>
        <dbReference type="Proteomes" id="UP000298133"/>
    </source>
</evidence>
<evidence type="ECO:0000256" key="5">
    <source>
        <dbReference type="ARBA" id="ARBA00023002"/>
    </source>
</evidence>
<dbReference type="GO" id="GO:0016491">
    <property type="term" value="F:oxidoreductase activity"/>
    <property type="evidence" value="ECO:0007669"/>
    <property type="project" value="UniProtKB-KW"/>
</dbReference>
<reference evidence="7 8" key="1">
    <citation type="submission" date="2019-03" db="EMBL/GenBank/DDBJ databases">
        <title>Draft genome of Gammaproteobacteria bacterium LSUCC0057, a member of the SAR92 clade.</title>
        <authorList>
            <person name="Lanclos V.C."/>
            <person name="Doiron C."/>
            <person name="Henson M.W."/>
            <person name="Thrash J.C."/>
        </authorList>
    </citation>
    <scope>NUCLEOTIDE SEQUENCE [LARGE SCALE GENOMIC DNA]</scope>
    <source>
        <strain evidence="7 8">LSUCC0057</strain>
    </source>
</reference>
<evidence type="ECO:0000256" key="2">
    <source>
        <dbReference type="ARBA" id="ARBA00008000"/>
    </source>
</evidence>
<evidence type="ECO:0000256" key="1">
    <source>
        <dbReference type="ARBA" id="ARBA00001974"/>
    </source>
</evidence>
<dbReference type="InterPro" id="IPR016169">
    <property type="entry name" value="FAD-bd_PCMH_sub2"/>
</dbReference>
<dbReference type="SUPFAM" id="SSF56176">
    <property type="entry name" value="FAD-binding/transporter-associated domain-like"/>
    <property type="match status" value="1"/>
</dbReference>
<evidence type="ECO:0000256" key="3">
    <source>
        <dbReference type="ARBA" id="ARBA00022630"/>
    </source>
</evidence>
<dbReference type="GO" id="GO:0022904">
    <property type="term" value="P:respiratory electron transport chain"/>
    <property type="evidence" value="ECO:0007669"/>
    <property type="project" value="TreeGrafter"/>
</dbReference>
<keyword evidence="3" id="KW-0285">Flavoprotein</keyword>
<gene>
    <name evidence="7" type="ORF">E3W66_04145</name>
</gene>
<organism evidence="7 8">
    <name type="scientific">Gammaproteobacteria bacterium LSUCC0057</name>
    <dbReference type="NCBI Taxonomy" id="2559237"/>
    <lineage>
        <taxon>Bacteria</taxon>
        <taxon>Pseudomonadati</taxon>
        <taxon>Pseudomonadota</taxon>
        <taxon>Gammaproteobacteria</taxon>
        <taxon>Cellvibrionales</taxon>
        <taxon>Porticoccaceae</taxon>
        <taxon>SAR92 clade</taxon>
    </lineage>
</organism>
<dbReference type="Gene3D" id="3.30.43.10">
    <property type="entry name" value="Uridine Diphospho-n-acetylenolpyruvylglucosamine Reductase, domain 2"/>
    <property type="match status" value="1"/>
</dbReference>
<keyword evidence="5" id="KW-0560">Oxidoreductase</keyword>
<dbReference type="InterPro" id="IPR016164">
    <property type="entry name" value="FAD-linked_Oxase-like_C"/>
</dbReference>
<dbReference type="InterPro" id="IPR016166">
    <property type="entry name" value="FAD-bd_PCMH"/>
</dbReference>
<dbReference type="Pfam" id="PF02913">
    <property type="entry name" value="FAD-oxidase_C"/>
    <property type="match status" value="1"/>
</dbReference>
<evidence type="ECO:0000259" key="6">
    <source>
        <dbReference type="PROSITE" id="PS51387"/>
    </source>
</evidence>
<comment type="similarity">
    <text evidence="2">Belongs to the FAD-binding oxidoreductase/transferase type 4 family.</text>
</comment>
<dbReference type="InterPro" id="IPR051264">
    <property type="entry name" value="FAD-oxidored/transferase_4"/>
</dbReference>
<dbReference type="AlphaFoldDB" id="A0A4Y8UK95"/>
<dbReference type="SUPFAM" id="SSF55103">
    <property type="entry name" value="FAD-linked oxidases, C-terminal domain"/>
    <property type="match status" value="1"/>
</dbReference>
<protein>
    <submittedName>
        <fullName evidence="7">FAD-binding oxidoreductase</fullName>
    </submittedName>
</protein>
<dbReference type="FunFam" id="1.10.45.10:FF:000001">
    <property type="entry name" value="D-lactate dehydrogenase mitochondrial"/>
    <property type="match status" value="1"/>
</dbReference>
<keyword evidence="8" id="KW-1185">Reference proteome</keyword>
<dbReference type="PANTHER" id="PTHR43716">
    <property type="entry name" value="D-2-HYDROXYGLUTARATE DEHYDROGENASE, MITOCHONDRIAL"/>
    <property type="match status" value="1"/>
</dbReference>
<keyword evidence="4" id="KW-0274">FAD</keyword>
<name>A0A4Y8UK95_9GAMM</name>
<feature type="domain" description="FAD-binding PCMH-type" evidence="6">
    <location>
        <begin position="33"/>
        <end position="212"/>
    </location>
</feature>
<dbReference type="PANTHER" id="PTHR43716:SF1">
    <property type="entry name" value="D-2-HYDROXYGLUTARATE DEHYDROGENASE, MITOCHONDRIAL"/>
    <property type="match status" value="1"/>
</dbReference>
<dbReference type="GO" id="GO:0071949">
    <property type="term" value="F:FAD binding"/>
    <property type="evidence" value="ECO:0007669"/>
    <property type="project" value="InterPro"/>
</dbReference>
<dbReference type="Gene3D" id="3.30.70.2740">
    <property type="match status" value="1"/>
</dbReference>
<sequence>MNLLQQIEAIVGANGLLQGEAVTARPNLSMGLGSCPAQAIVRPANTAELAEVMKLCHQHRQPVVAMGGLTGLVSGTACEPEHLGISLERMRNIEAIDEIAGTMTVEAGVVLETAQQAAKQHGWQLAMDWGARGSAQIGGALATNAGGNSVVRYGMAREQVLGIEAVLADGTVVTSLNEMLKNNTGYDLKQLFIGSEGTLGIITRAVLRLRPACDAVQTAVIAVDNFDHVGQILRQLGSSLEGKLSAFEVMWSSFTRLLIDDTGRHQKLFDDPHPYAILVESAGVDQAREAAHFEAVLGELLEQQLASDILIAQSSQQAAQIWAMRDDIEGMVHALFPPAAFDVSLPIRDMERYIQAVERRLTELQPQGRLLAFGHLGDSNIHLVFGPTENKPEVEEVVYSELVPFNGAISAEHGIGLDKRVYLHHSRSEIEIALMKSIKQAIDPHNLLNPDKIFL</sequence>
<dbReference type="EMBL" id="SPIA01000001">
    <property type="protein sequence ID" value="TFH69130.1"/>
    <property type="molecule type" value="Genomic_DNA"/>
</dbReference>
<dbReference type="Gene3D" id="3.30.70.2190">
    <property type="match status" value="1"/>
</dbReference>
<dbReference type="InterPro" id="IPR036318">
    <property type="entry name" value="FAD-bd_PCMH-like_sf"/>
</dbReference>
<evidence type="ECO:0000313" key="7">
    <source>
        <dbReference type="EMBL" id="TFH69130.1"/>
    </source>
</evidence>
<dbReference type="Proteomes" id="UP000298133">
    <property type="component" value="Unassembled WGS sequence"/>
</dbReference>
<dbReference type="InterPro" id="IPR016171">
    <property type="entry name" value="Vanillyl_alc_oxidase_C-sub2"/>
</dbReference>
<dbReference type="PROSITE" id="PS51387">
    <property type="entry name" value="FAD_PCMH"/>
    <property type="match status" value="1"/>
</dbReference>
<dbReference type="InterPro" id="IPR006094">
    <property type="entry name" value="Oxid_FAD_bind_N"/>
</dbReference>
<dbReference type="InterPro" id="IPR016167">
    <property type="entry name" value="FAD-bd_PCMH_sub1"/>
</dbReference>
<comment type="caution">
    <text evidence="7">The sequence shown here is derived from an EMBL/GenBank/DDBJ whole genome shotgun (WGS) entry which is preliminary data.</text>
</comment>